<proteinExistence type="predicted"/>
<accession>A0A6N7KWH8</accession>
<evidence type="ECO:0000313" key="8">
    <source>
        <dbReference type="EMBL" id="MQS16012.1"/>
    </source>
</evidence>
<evidence type="ECO:0000256" key="2">
    <source>
        <dbReference type="ARBA" id="ARBA00022741"/>
    </source>
</evidence>
<reference evidence="8 9" key="1">
    <citation type="submission" date="2019-09" db="EMBL/GenBank/DDBJ databases">
        <title>Genome Sequences of Streptomyces kaniharaensis ATCC 21070.</title>
        <authorList>
            <person name="Zhu W."/>
            <person name="De Crecy-Lagard V."/>
            <person name="Richards N.G."/>
        </authorList>
    </citation>
    <scope>NUCLEOTIDE SEQUENCE [LARGE SCALE GENOMIC DNA]</scope>
    <source>
        <strain evidence="8 9">SF-557</strain>
    </source>
</reference>
<sequence>MAASGDTKGMKAQPAVFVGPHQLLRPLGEGGMGVVYLARSPGLRLLAVKVIRPEYAEEPQFQDRFRQEVEAARRVTGFHTPPVVDAQPRGPRPWMATSYLPAPSLGEVVRRFGPLGEAGVRALGAALAEALAAIHAVGVVHRDLKPGNVLIARDGPRVIDFGISRAFDAVHLTRTGMVCGTPGYIAPERIVSASVTYASSDIFSLGCLLVYALNGRTPFGTGEPAQVNRRVVYEWPDLSGVPAVLGPLVAACLDKDPARRPTAAAVLAALAPADPAALLSPGLLADIEARERQAGIDLAAPPADPPALPVRMWQSLSRRALFGLGTGLGAGVAAAVGVPLLLTRRARATAGTATVGKPVDAWGADAAGASPLPDAPAPLWSQPFSGVTVGHQLSVLGSTPVLWTEGLGATGLDGLTGRRAWSQQQVQFFQAQNGLLYGTSLDFKSLVWLNAAAEDHRIPLTVPAEQQMYAAMSMRVFGADDRTVVMARQTSATGGGVVVGADLGSGEVLWQHEVAQDMAVSMARHMESEFSGSGSSMGLVADGRCYYRDGDVLHAVDLRTGAAQWQAAGLGNASTPSRLMRTGELLVVVSGQTAVALEPATGRQRWTAPPAPQVVFGCALGSGRLVLSGALGTAYCLDVTTGKGLWHSTVAAVTEPGAAGDFRAPSAGDGFFAVPLSPGPFGAAVLDAANGAVRWVARPASDEGRWTTAADGKTLYCASATTLRAFRAGGA</sequence>
<evidence type="ECO:0000256" key="3">
    <source>
        <dbReference type="ARBA" id="ARBA00022777"/>
    </source>
</evidence>
<dbReference type="SMART" id="SM00220">
    <property type="entry name" value="S_TKc"/>
    <property type="match status" value="1"/>
</dbReference>
<dbReference type="InterPro" id="IPR002372">
    <property type="entry name" value="PQQ_rpt_dom"/>
</dbReference>
<dbReference type="CDD" id="cd14014">
    <property type="entry name" value="STKc_PknB_like"/>
    <property type="match status" value="1"/>
</dbReference>
<dbReference type="InterPro" id="IPR015943">
    <property type="entry name" value="WD40/YVTN_repeat-like_dom_sf"/>
</dbReference>
<evidence type="ECO:0000256" key="6">
    <source>
        <dbReference type="SAM" id="Phobius"/>
    </source>
</evidence>
<gene>
    <name evidence="8" type="ORF">F7Q99_28130</name>
</gene>
<evidence type="ECO:0000259" key="7">
    <source>
        <dbReference type="PROSITE" id="PS50011"/>
    </source>
</evidence>
<evidence type="ECO:0000256" key="1">
    <source>
        <dbReference type="ARBA" id="ARBA00022679"/>
    </source>
</evidence>
<dbReference type="Pfam" id="PF13360">
    <property type="entry name" value="PQQ_2"/>
    <property type="match status" value="1"/>
</dbReference>
<protein>
    <submittedName>
        <fullName evidence="8">PQQ-binding-like beta-propeller repeat protein</fullName>
    </submittedName>
</protein>
<dbReference type="EMBL" id="WBOF01000002">
    <property type="protein sequence ID" value="MQS16012.1"/>
    <property type="molecule type" value="Genomic_DNA"/>
</dbReference>
<dbReference type="AlphaFoldDB" id="A0A6N7KWH8"/>
<keyword evidence="2 5" id="KW-0547">Nucleotide-binding</keyword>
<keyword evidence="6" id="KW-0812">Transmembrane</keyword>
<keyword evidence="6" id="KW-0472">Membrane</keyword>
<dbReference type="Gene3D" id="3.30.200.20">
    <property type="entry name" value="Phosphorylase Kinase, domain 1"/>
    <property type="match status" value="1"/>
</dbReference>
<keyword evidence="3" id="KW-0418">Kinase</keyword>
<evidence type="ECO:0000256" key="5">
    <source>
        <dbReference type="PROSITE-ProRule" id="PRU10141"/>
    </source>
</evidence>
<dbReference type="InterPro" id="IPR011009">
    <property type="entry name" value="Kinase-like_dom_sf"/>
</dbReference>
<evidence type="ECO:0000256" key="4">
    <source>
        <dbReference type="ARBA" id="ARBA00022840"/>
    </source>
</evidence>
<dbReference type="InterPro" id="IPR000719">
    <property type="entry name" value="Prot_kinase_dom"/>
</dbReference>
<organism evidence="8 9">
    <name type="scientific">Streptomyces kaniharaensis</name>
    <dbReference type="NCBI Taxonomy" id="212423"/>
    <lineage>
        <taxon>Bacteria</taxon>
        <taxon>Bacillati</taxon>
        <taxon>Actinomycetota</taxon>
        <taxon>Actinomycetes</taxon>
        <taxon>Kitasatosporales</taxon>
        <taxon>Streptomycetaceae</taxon>
        <taxon>Streptomyces</taxon>
    </lineage>
</organism>
<keyword evidence="6" id="KW-1133">Transmembrane helix</keyword>
<dbReference type="SUPFAM" id="SSF50998">
    <property type="entry name" value="Quinoprotein alcohol dehydrogenase-like"/>
    <property type="match status" value="1"/>
</dbReference>
<evidence type="ECO:0000313" key="9">
    <source>
        <dbReference type="Proteomes" id="UP000450000"/>
    </source>
</evidence>
<keyword evidence="1" id="KW-0808">Transferase</keyword>
<dbReference type="Proteomes" id="UP000450000">
    <property type="component" value="Unassembled WGS sequence"/>
</dbReference>
<keyword evidence="4 5" id="KW-0067">ATP-binding</keyword>
<comment type="caution">
    <text evidence="8">The sequence shown here is derived from an EMBL/GenBank/DDBJ whole genome shotgun (WGS) entry which is preliminary data.</text>
</comment>
<dbReference type="GO" id="GO:0005524">
    <property type="term" value="F:ATP binding"/>
    <property type="evidence" value="ECO:0007669"/>
    <property type="project" value="UniProtKB-UniRule"/>
</dbReference>
<dbReference type="Gene3D" id="1.10.510.10">
    <property type="entry name" value="Transferase(Phosphotransferase) domain 1"/>
    <property type="match status" value="1"/>
</dbReference>
<dbReference type="OrthoDB" id="3942780at2"/>
<dbReference type="PANTHER" id="PTHR43289">
    <property type="entry name" value="MITOGEN-ACTIVATED PROTEIN KINASE KINASE KINASE 20-RELATED"/>
    <property type="match status" value="1"/>
</dbReference>
<name>A0A6N7KWH8_9ACTN</name>
<dbReference type="GO" id="GO:0004674">
    <property type="term" value="F:protein serine/threonine kinase activity"/>
    <property type="evidence" value="ECO:0007669"/>
    <property type="project" value="TreeGrafter"/>
</dbReference>
<dbReference type="SUPFAM" id="SSF56112">
    <property type="entry name" value="Protein kinase-like (PK-like)"/>
    <property type="match status" value="1"/>
</dbReference>
<dbReference type="InterPro" id="IPR011047">
    <property type="entry name" value="Quinoprotein_ADH-like_sf"/>
</dbReference>
<feature type="binding site" evidence="5">
    <location>
        <position position="49"/>
    </location>
    <ligand>
        <name>ATP</name>
        <dbReference type="ChEBI" id="CHEBI:30616"/>
    </ligand>
</feature>
<feature type="domain" description="Protein kinase" evidence="7">
    <location>
        <begin position="21"/>
        <end position="277"/>
    </location>
</feature>
<keyword evidence="9" id="KW-1185">Reference proteome</keyword>
<dbReference type="InterPro" id="IPR008271">
    <property type="entry name" value="Ser/Thr_kinase_AS"/>
</dbReference>
<dbReference type="PROSITE" id="PS00107">
    <property type="entry name" value="PROTEIN_KINASE_ATP"/>
    <property type="match status" value="1"/>
</dbReference>
<dbReference type="PROSITE" id="PS50011">
    <property type="entry name" value="PROTEIN_KINASE_DOM"/>
    <property type="match status" value="1"/>
</dbReference>
<dbReference type="PANTHER" id="PTHR43289:SF34">
    <property type="entry name" value="SERINE_THREONINE-PROTEIN KINASE YBDM-RELATED"/>
    <property type="match status" value="1"/>
</dbReference>
<dbReference type="Gene3D" id="2.130.10.10">
    <property type="entry name" value="YVTN repeat-like/Quinoprotein amine dehydrogenase"/>
    <property type="match status" value="1"/>
</dbReference>
<dbReference type="PROSITE" id="PS00108">
    <property type="entry name" value="PROTEIN_KINASE_ST"/>
    <property type="match status" value="1"/>
</dbReference>
<dbReference type="RefSeq" id="WP_153466772.1">
    <property type="nucleotide sequence ID" value="NZ_WBOF01000002.1"/>
</dbReference>
<dbReference type="InterPro" id="IPR017441">
    <property type="entry name" value="Protein_kinase_ATP_BS"/>
</dbReference>
<dbReference type="Pfam" id="PF00069">
    <property type="entry name" value="Pkinase"/>
    <property type="match status" value="1"/>
</dbReference>
<feature type="transmembrane region" description="Helical" evidence="6">
    <location>
        <begin position="321"/>
        <end position="342"/>
    </location>
</feature>